<proteinExistence type="predicted"/>
<evidence type="ECO:0000256" key="1">
    <source>
        <dbReference type="SAM" id="SignalP"/>
    </source>
</evidence>
<dbReference type="OrthoDB" id="490569at2"/>
<evidence type="ECO:0000313" key="4">
    <source>
        <dbReference type="Proteomes" id="UP000308707"/>
    </source>
</evidence>
<evidence type="ECO:0000313" key="3">
    <source>
        <dbReference type="EMBL" id="TKR30307.1"/>
    </source>
</evidence>
<comment type="caution">
    <text evidence="3">The sequence shown here is derived from an EMBL/GenBank/DDBJ whole genome shotgun (WGS) entry which is preliminary data.</text>
</comment>
<gene>
    <name evidence="3" type="ORF">FCE95_09230</name>
</gene>
<keyword evidence="1" id="KW-0732">Signal</keyword>
<dbReference type="InterPro" id="IPR018637">
    <property type="entry name" value="DUF2059"/>
</dbReference>
<feature type="signal peptide" evidence="1">
    <location>
        <begin position="1"/>
        <end position="31"/>
    </location>
</feature>
<name>A0A4U5JQV7_9GAMM</name>
<dbReference type="EMBL" id="SZUA01000002">
    <property type="protein sequence ID" value="TKR30307.1"/>
    <property type="molecule type" value="Genomic_DNA"/>
</dbReference>
<accession>A0A4U5JQV7</accession>
<protein>
    <submittedName>
        <fullName evidence="3">DUF2059 domain-containing protein</fullName>
    </submittedName>
</protein>
<reference evidence="3 4" key="1">
    <citation type="submission" date="2019-04" db="EMBL/GenBank/DDBJ databases">
        <title>Reference strain of H23.</title>
        <authorList>
            <person name="Luo X."/>
        </authorList>
    </citation>
    <scope>NUCLEOTIDE SEQUENCE [LARGE SCALE GENOMIC DNA]</scope>
    <source>
        <strain evidence="3 4">H23</strain>
    </source>
</reference>
<keyword evidence="4" id="KW-1185">Reference proteome</keyword>
<sequence>MAAFEGGGTMKKIAIALSGWLLCLTAFSAVAQTPASDAQVDKLLEVMRARQTLDAVMPQVAASQQQMAAQMTADKQFTPEQRAKLDRILEKSMAGIQRAMAWEKLEPIYRDIYRQTFTAEDMDAMIGFYGSPAGQKLLEKMPQLMQNTMAGVQKLLVPMLDEMQRDIEAELQAPAQP</sequence>
<feature type="chain" id="PRO_5020473858" evidence="1">
    <location>
        <begin position="32"/>
        <end position="177"/>
    </location>
</feature>
<feature type="domain" description="DUF2059" evidence="2">
    <location>
        <begin position="103"/>
        <end position="158"/>
    </location>
</feature>
<dbReference type="Pfam" id="PF09832">
    <property type="entry name" value="DUF2059"/>
    <property type="match status" value="1"/>
</dbReference>
<evidence type="ECO:0000259" key="2">
    <source>
        <dbReference type="Pfam" id="PF09832"/>
    </source>
</evidence>
<dbReference type="AlphaFoldDB" id="A0A4U5JQV7"/>
<organism evidence="3 4">
    <name type="scientific">Luteimonas gilva</name>
    <dbReference type="NCBI Taxonomy" id="2572684"/>
    <lineage>
        <taxon>Bacteria</taxon>
        <taxon>Pseudomonadati</taxon>
        <taxon>Pseudomonadota</taxon>
        <taxon>Gammaproteobacteria</taxon>
        <taxon>Lysobacterales</taxon>
        <taxon>Lysobacteraceae</taxon>
        <taxon>Luteimonas</taxon>
    </lineage>
</organism>
<dbReference type="Proteomes" id="UP000308707">
    <property type="component" value="Unassembled WGS sequence"/>
</dbReference>